<dbReference type="Proteomes" id="UP001596043">
    <property type="component" value="Unassembled WGS sequence"/>
</dbReference>
<feature type="transmembrane region" description="Helical" evidence="2">
    <location>
        <begin position="7"/>
        <end position="25"/>
    </location>
</feature>
<feature type="transmembrane region" description="Helical" evidence="2">
    <location>
        <begin position="55"/>
        <end position="75"/>
    </location>
</feature>
<gene>
    <name evidence="3" type="ORF">ACFO3O_16400</name>
</gene>
<sequence length="128" mass="15264">MKIKVVSNRHIVSTICALLLFIAVFHLPAGYYRFLRVVVFIGALLVVYRNRKDWLFWTILFACIVILFNPILPIYLYKRSIWMPLDIIVGILFLIEGFLKKEKQEEDEIEEERESKQEEKTFGRDRIL</sequence>
<comment type="caution">
    <text evidence="3">The sequence shown here is derived from an EMBL/GenBank/DDBJ whole genome shotgun (WGS) entry which is preliminary data.</text>
</comment>
<reference evidence="4" key="1">
    <citation type="journal article" date="2019" name="Int. J. Syst. Evol. Microbiol.">
        <title>The Global Catalogue of Microorganisms (GCM) 10K type strain sequencing project: providing services to taxonomists for standard genome sequencing and annotation.</title>
        <authorList>
            <consortium name="The Broad Institute Genomics Platform"/>
            <consortium name="The Broad Institute Genome Sequencing Center for Infectious Disease"/>
            <person name="Wu L."/>
            <person name="Ma J."/>
        </authorList>
    </citation>
    <scope>NUCLEOTIDE SEQUENCE [LARGE SCALE GENOMIC DNA]</scope>
    <source>
        <strain evidence="4">YJ-61-S</strain>
    </source>
</reference>
<keyword evidence="2" id="KW-0472">Membrane</keyword>
<feature type="region of interest" description="Disordered" evidence="1">
    <location>
        <begin position="105"/>
        <end position="128"/>
    </location>
</feature>
<dbReference type="InterPro" id="IPR046548">
    <property type="entry name" value="DUF6804"/>
</dbReference>
<feature type="transmembrane region" description="Helical" evidence="2">
    <location>
        <begin position="31"/>
        <end position="48"/>
    </location>
</feature>
<protein>
    <submittedName>
        <fullName evidence="3">DUF6804 family protein</fullName>
    </submittedName>
</protein>
<feature type="compositionally biased region" description="Basic and acidic residues" evidence="1">
    <location>
        <begin position="113"/>
        <end position="128"/>
    </location>
</feature>
<name>A0ABV9HZA1_9FLAO</name>
<evidence type="ECO:0000313" key="4">
    <source>
        <dbReference type="Proteomes" id="UP001596043"/>
    </source>
</evidence>
<evidence type="ECO:0000256" key="1">
    <source>
        <dbReference type="SAM" id="MobiDB-lite"/>
    </source>
</evidence>
<keyword evidence="4" id="KW-1185">Reference proteome</keyword>
<dbReference type="EMBL" id="JBHSFV010000010">
    <property type="protein sequence ID" value="MFC4635492.1"/>
    <property type="molecule type" value="Genomic_DNA"/>
</dbReference>
<dbReference type="RefSeq" id="WP_379980757.1">
    <property type="nucleotide sequence ID" value="NZ_JBHSFV010000010.1"/>
</dbReference>
<dbReference type="Pfam" id="PF20619">
    <property type="entry name" value="DUF6804"/>
    <property type="match status" value="1"/>
</dbReference>
<proteinExistence type="predicted"/>
<organism evidence="3 4">
    <name type="scientific">Dokdonia ponticola</name>
    <dbReference type="NCBI Taxonomy" id="2041041"/>
    <lineage>
        <taxon>Bacteria</taxon>
        <taxon>Pseudomonadati</taxon>
        <taxon>Bacteroidota</taxon>
        <taxon>Flavobacteriia</taxon>
        <taxon>Flavobacteriales</taxon>
        <taxon>Flavobacteriaceae</taxon>
        <taxon>Dokdonia</taxon>
    </lineage>
</organism>
<feature type="transmembrane region" description="Helical" evidence="2">
    <location>
        <begin position="81"/>
        <end position="99"/>
    </location>
</feature>
<accession>A0ABV9HZA1</accession>
<evidence type="ECO:0000256" key="2">
    <source>
        <dbReference type="SAM" id="Phobius"/>
    </source>
</evidence>
<evidence type="ECO:0000313" key="3">
    <source>
        <dbReference type="EMBL" id="MFC4635492.1"/>
    </source>
</evidence>
<keyword evidence="2" id="KW-0812">Transmembrane</keyword>
<keyword evidence="2" id="KW-1133">Transmembrane helix</keyword>